<dbReference type="AlphaFoldDB" id="A0A7X0TTS3"/>
<accession>A0A7X0TTS3</accession>
<comment type="caution">
    <text evidence="1">The sequence shown here is derived from an EMBL/GenBank/DDBJ whole genome shotgun (WGS) entry which is preliminary data.</text>
</comment>
<reference evidence="1 2" key="1">
    <citation type="submission" date="2020-08" db="EMBL/GenBank/DDBJ databases">
        <title>Genomic Encyclopedia of Type Strains, Phase IV (KMG-IV): sequencing the most valuable type-strain genomes for metagenomic binning, comparative biology and taxonomic classification.</title>
        <authorList>
            <person name="Goeker M."/>
        </authorList>
    </citation>
    <scope>NUCLEOTIDE SEQUENCE [LARGE SCALE GENOMIC DNA]</scope>
    <source>
        <strain evidence="1 2">DSM 26287</strain>
    </source>
</reference>
<dbReference type="RefSeq" id="WP_221435175.1">
    <property type="nucleotide sequence ID" value="NZ_AP027362.1"/>
</dbReference>
<evidence type="ECO:0000313" key="2">
    <source>
        <dbReference type="Proteomes" id="UP000537141"/>
    </source>
</evidence>
<evidence type="ECO:0008006" key="3">
    <source>
        <dbReference type="Google" id="ProtNLM"/>
    </source>
</evidence>
<proteinExistence type="predicted"/>
<dbReference type="PANTHER" id="PTHR38605:SF1">
    <property type="entry name" value="ATPASE"/>
    <property type="match status" value="1"/>
</dbReference>
<dbReference type="PANTHER" id="PTHR38605">
    <property type="entry name" value="ATPASE-RELATED"/>
    <property type="match status" value="1"/>
</dbReference>
<gene>
    <name evidence="1" type="ORF">HNQ55_001905</name>
</gene>
<dbReference type="Pfam" id="PF04317">
    <property type="entry name" value="DUF463"/>
    <property type="match status" value="1"/>
</dbReference>
<dbReference type="PIRSF" id="PIRSF019381">
    <property type="entry name" value="YcjX"/>
    <property type="match status" value="1"/>
</dbReference>
<keyword evidence="2" id="KW-1185">Reference proteome</keyword>
<organism evidence="1 2">
    <name type="scientific">Thalassotalea piscium</name>
    <dbReference type="NCBI Taxonomy" id="1230533"/>
    <lineage>
        <taxon>Bacteria</taxon>
        <taxon>Pseudomonadati</taxon>
        <taxon>Pseudomonadota</taxon>
        <taxon>Gammaproteobacteria</taxon>
        <taxon>Alteromonadales</taxon>
        <taxon>Colwelliaceae</taxon>
        <taxon>Thalassotalea</taxon>
    </lineage>
</organism>
<dbReference type="InterPro" id="IPR007413">
    <property type="entry name" value="YcjX-like"/>
</dbReference>
<evidence type="ECO:0000313" key="1">
    <source>
        <dbReference type="EMBL" id="MBB6543390.1"/>
    </source>
</evidence>
<sequence length="476" mass="54171">MALLSKQKIEKLKRKASDLVNRTFDQHINLAVTGLSRSGKTAFITSFVNQLINEGSHSKLGFFNVVHQGNFIAAKRVPQKNLHIARFEYDKAMQAFSQEPPNWPEPTSGISELRLALRYQPTDSLIKYATDTVTLTIDITDYPGEWLLDLPILNLTYEEWSEFTTELLTGVPRAAYSQSFLNKVNQLDPLAPVDEQLLADLAHEYTNLLMIYRHKLGLSVIQPGRFILPGELADAPILQFFPFTNFNELDKDAYQNATDDSLIGMLRARYIEYKERVVRNFYHEHFIHFDRQIVLADCLTPLNNGPESFQDLTQAINMIMESFNYGQSSLFRRLFSPRIDKLLFAATKADHITPEQHTNLTSLLNQLVHETKHHLSFDEIEMKTLAIASVKSTNVGKAQHQGSEIPVIQGNRASDGKLITLFPGTVPNKLPQADYWQSSPFNFIGFSPLARIDSHESLPHLRMDQVLQFLLGDKIK</sequence>
<dbReference type="EMBL" id="JACHHU010000013">
    <property type="protein sequence ID" value="MBB6543390.1"/>
    <property type="molecule type" value="Genomic_DNA"/>
</dbReference>
<name>A0A7X0TTS3_9GAMM</name>
<dbReference type="Proteomes" id="UP000537141">
    <property type="component" value="Unassembled WGS sequence"/>
</dbReference>
<protein>
    <recommendedName>
        <fullName evidence="3">YcjX family protein</fullName>
    </recommendedName>
</protein>